<comment type="caution">
    <text evidence="2">The sequence shown here is derived from an EMBL/GenBank/DDBJ whole genome shotgun (WGS) entry which is preliminary data.</text>
</comment>
<sequence length="314" mass="35397">MSSSSPTTTTTTPERGSGGDNSSSHAAAALRDVMDIVTPAKSDHDRVDVDYSVNNEEEEEEKDLAEIKDLQRALEYLISDKRQSSITTTNNGQEKTEESSVTSTTAQHPNISDVDADDETLCQIPNLVNRILVEHYSSSLTPTQSHKRRDIPYSAREKMTQLIIAVIVEFAEPYFVRITRRREEERRKLLLLHDKEQEPQKKKSKRRKGVEADDTDLSSKFTFEDRAVSWATQCLKILLQPRLSPSICHNNSKGEEKVQDDLHIPELDALLAATGANDGYEIEERMQQSLLLGMQARSMFMSSYIAGWHLKGST</sequence>
<reference evidence="2" key="1">
    <citation type="submission" date="2023-06" db="EMBL/GenBank/DDBJ databases">
        <title>Survivors Of The Sea: Transcriptome response of Skeletonema marinoi to long-term dormancy.</title>
        <authorList>
            <person name="Pinder M.I.M."/>
            <person name="Kourtchenko O."/>
            <person name="Robertson E.K."/>
            <person name="Larsson T."/>
            <person name="Maumus F."/>
            <person name="Osuna-Cruz C.M."/>
            <person name="Vancaester E."/>
            <person name="Stenow R."/>
            <person name="Vandepoele K."/>
            <person name="Ploug H."/>
            <person name="Bruchert V."/>
            <person name="Godhe A."/>
            <person name="Topel M."/>
        </authorList>
    </citation>
    <scope>NUCLEOTIDE SEQUENCE</scope>
    <source>
        <strain evidence="2">R05AC</strain>
    </source>
</reference>
<dbReference type="AlphaFoldDB" id="A0AAD8YHY9"/>
<dbReference type="EMBL" id="JATAAI010000005">
    <property type="protein sequence ID" value="KAK1745810.1"/>
    <property type="molecule type" value="Genomic_DNA"/>
</dbReference>
<name>A0AAD8YHY9_9STRA</name>
<gene>
    <name evidence="2" type="ORF">QTG54_003734</name>
</gene>
<feature type="region of interest" description="Disordered" evidence="1">
    <location>
        <begin position="1"/>
        <end position="64"/>
    </location>
</feature>
<evidence type="ECO:0000256" key="1">
    <source>
        <dbReference type="SAM" id="MobiDB-lite"/>
    </source>
</evidence>
<dbReference type="Proteomes" id="UP001224775">
    <property type="component" value="Unassembled WGS sequence"/>
</dbReference>
<feature type="compositionally biased region" description="Low complexity" evidence="1">
    <location>
        <begin position="1"/>
        <end position="13"/>
    </location>
</feature>
<evidence type="ECO:0000313" key="3">
    <source>
        <dbReference type="Proteomes" id="UP001224775"/>
    </source>
</evidence>
<protein>
    <submittedName>
        <fullName evidence="2">Uncharacterized protein</fullName>
    </submittedName>
</protein>
<proteinExistence type="predicted"/>
<accession>A0AAD8YHY9</accession>
<evidence type="ECO:0000313" key="2">
    <source>
        <dbReference type="EMBL" id="KAK1745810.1"/>
    </source>
</evidence>
<feature type="region of interest" description="Disordered" evidence="1">
    <location>
        <begin position="85"/>
        <end position="117"/>
    </location>
</feature>
<keyword evidence="3" id="KW-1185">Reference proteome</keyword>
<organism evidence="2 3">
    <name type="scientific">Skeletonema marinoi</name>
    <dbReference type="NCBI Taxonomy" id="267567"/>
    <lineage>
        <taxon>Eukaryota</taxon>
        <taxon>Sar</taxon>
        <taxon>Stramenopiles</taxon>
        <taxon>Ochrophyta</taxon>
        <taxon>Bacillariophyta</taxon>
        <taxon>Coscinodiscophyceae</taxon>
        <taxon>Thalassiosirophycidae</taxon>
        <taxon>Thalassiosirales</taxon>
        <taxon>Skeletonemataceae</taxon>
        <taxon>Skeletonema</taxon>
        <taxon>Skeletonema marinoi-dohrnii complex</taxon>
    </lineage>
</organism>